<dbReference type="EMBL" id="QGGO01000052">
    <property type="protein sequence ID" value="PWK16102.1"/>
    <property type="molecule type" value="Genomic_DNA"/>
</dbReference>
<name>A0A316DEV2_9BACT</name>
<dbReference type="AlphaFoldDB" id="A0A316DEV2"/>
<dbReference type="OrthoDB" id="939999at2"/>
<dbReference type="InterPro" id="IPR000525">
    <property type="entry name" value="Initiator_Rep_WH1"/>
</dbReference>
<dbReference type="Proteomes" id="UP000245489">
    <property type="component" value="Unassembled WGS sequence"/>
</dbReference>
<dbReference type="RefSeq" id="WP_109745607.1">
    <property type="nucleotide sequence ID" value="NZ_QGGO01000052.1"/>
</dbReference>
<proteinExistence type="inferred from homology"/>
<gene>
    <name evidence="3" type="ORF">LV89_04917</name>
</gene>
<evidence type="ECO:0000313" key="3">
    <source>
        <dbReference type="EMBL" id="PWK16102.1"/>
    </source>
</evidence>
<organism evidence="3 4">
    <name type="scientific">Arcicella aurantiaca</name>
    <dbReference type="NCBI Taxonomy" id="591202"/>
    <lineage>
        <taxon>Bacteria</taxon>
        <taxon>Pseudomonadati</taxon>
        <taxon>Bacteroidota</taxon>
        <taxon>Cytophagia</taxon>
        <taxon>Cytophagales</taxon>
        <taxon>Flectobacillaceae</taxon>
        <taxon>Arcicella</taxon>
    </lineage>
</organism>
<keyword evidence="4" id="KW-1185">Reference proteome</keyword>
<reference evidence="3 4" key="1">
    <citation type="submission" date="2018-05" db="EMBL/GenBank/DDBJ databases">
        <title>Genomic Encyclopedia of Archaeal and Bacterial Type Strains, Phase II (KMG-II): from individual species to whole genera.</title>
        <authorList>
            <person name="Goeker M."/>
        </authorList>
    </citation>
    <scope>NUCLEOTIDE SEQUENCE [LARGE SCALE GENOMIC DNA]</scope>
    <source>
        <strain evidence="3 4">DSM 22214</strain>
    </source>
</reference>
<evidence type="ECO:0000259" key="2">
    <source>
        <dbReference type="Pfam" id="PF01051"/>
    </source>
</evidence>
<dbReference type="Pfam" id="PF01051">
    <property type="entry name" value="Rep3_N"/>
    <property type="match status" value="1"/>
</dbReference>
<dbReference type="Gene3D" id="1.10.10.10">
    <property type="entry name" value="Winged helix-like DNA-binding domain superfamily/Winged helix DNA-binding domain"/>
    <property type="match status" value="2"/>
</dbReference>
<dbReference type="InterPro" id="IPR036390">
    <property type="entry name" value="WH_DNA-bd_sf"/>
</dbReference>
<evidence type="ECO:0000313" key="4">
    <source>
        <dbReference type="Proteomes" id="UP000245489"/>
    </source>
</evidence>
<comment type="similarity">
    <text evidence="1">Belongs to the initiator RepB protein family.</text>
</comment>
<dbReference type="GO" id="GO:0003887">
    <property type="term" value="F:DNA-directed DNA polymerase activity"/>
    <property type="evidence" value="ECO:0007669"/>
    <property type="project" value="InterPro"/>
</dbReference>
<dbReference type="GO" id="GO:0006270">
    <property type="term" value="P:DNA replication initiation"/>
    <property type="evidence" value="ECO:0007669"/>
    <property type="project" value="InterPro"/>
</dbReference>
<protein>
    <submittedName>
        <fullName evidence="3">Replication initiator protein</fullName>
    </submittedName>
</protein>
<dbReference type="InterPro" id="IPR036388">
    <property type="entry name" value="WH-like_DNA-bd_sf"/>
</dbReference>
<feature type="domain" description="Initiator Rep protein WH1" evidence="2">
    <location>
        <begin position="36"/>
        <end position="173"/>
    </location>
</feature>
<dbReference type="SUPFAM" id="SSF46785">
    <property type="entry name" value="Winged helix' DNA-binding domain"/>
    <property type="match status" value="2"/>
</dbReference>
<evidence type="ECO:0000256" key="1">
    <source>
        <dbReference type="ARBA" id="ARBA00038283"/>
    </source>
</evidence>
<sequence length="339" mass="39998">MKKTDKNIVSSSEQIEIGYQEQKYIEHRANNYLPQKLVISQIDFTRVEQKLYEMFVNQINYENLDPSRGLLVKIPLHFVKQYMTVDQIRETTGKMMEKKITLFDVNHPEIEFRHLNIFHEISYNDKQSGVLEFKSTAAISELLFLGKQYAKYDFLTVLKFKHSYSTLLYKLLKIHIGQNRYNFVYSIAELKKLLNVSENIYKNLKDFKKYVLNTAMNEIINSPTHPIDFEYSHYGNKMRNVTHLQFKIKTVFDSIKAEQSEFLEAVSINPKSVLANIHNILVEKYQLKEKELNIILNNDEHIDRFVTLHIEFENGLHSKVKNKTAYMLACLGLVKKKQK</sequence>
<dbReference type="Pfam" id="PF21205">
    <property type="entry name" value="Rep3_C"/>
    <property type="match status" value="1"/>
</dbReference>
<accession>A0A316DEV2</accession>
<comment type="caution">
    <text evidence="3">The sequence shown here is derived from an EMBL/GenBank/DDBJ whole genome shotgun (WGS) entry which is preliminary data.</text>
</comment>